<evidence type="ECO:0000313" key="1">
    <source>
        <dbReference type="EMBL" id="RLM74316.1"/>
    </source>
</evidence>
<dbReference type="AlphaFoldDB" id="A0A3L6Q9L9"/>
<evidence type="ECO:0000313" key="2">
    <source>
        <dbReference type="Proteomes" id="UP000275267"/>
    </source>
</evidence>
<name>A0A3L6Q9L9_PANMI</name>
<dbReference type="PANTHER" id="PTHR31793">
    <property type="entry name" value="4-HYDROXYBENZOYL-COA THIOESTERASE FAMILY MEMBER"/>
    <property type="match status" value="1"/>
</dbReference>
<dbReference type="Proteomes" id="UP000275267">
    <property type="component" value="Unassembled WGS sequence"/>
</dbReference>
<dbReference type="InterPro" id="IPR029069">
    <property type="entry name" value="HotDog_dom_sf"/>
</dbReference>
<accession>A0A3L6Q9L9</accession>
<sequence length="277" mass="30631">MASTISAYLALAGHHQRYPEFGQERAIAPPLFARRIAMQQQMAGLVVRQVTGLSPRPRAADGSSGGAHGQDRVVVRAGRARSGRVVAAAHVASRPKYCRLRGAAAIAVPETSRQQLLDQQHVRPGNTAPNQLIATIRKDKFFEIEMKVLDDELDEYGVVNNAIYASYLHSGRDVVLEKLGISVDYWTSTGNAMALSELNLKYYAPLRSGDRFVVKVKPVQIKGVRMIVEHRIETLPDRKLVLEGRATVVCLNKDFRPTRVFPELSARAMEVFSCKVA</sequence>
<dbReference type="Gene3D" id="3.10.129.10">
    <property type="entry name" value="Hotdog Thioesterase"/>
    <property type="match status" value="1"/>
</dbReference>
<proteinExistence type="predicted"/>
<dbReference type="FunFam" id="3.10.129.10:FF:000066">
    <property type="entry name" value="Acyl-acyl carrier protein thioesterase ATL3 chloroplastic"/>
    <property type="match status" value="1"/>
</dbReference>
<gene>
    <name evidence="1" type="ORF">C2845_PM15G17060</name>
</gene>
<comment type="caution">
    <text evidence="1">The sequence shown here is derived from an EMBL/GenBank/DDBJ whole genome shotgun (WGS) entry which is preliminary data.</text>
</comment>
<dbReference type="GO" id="GO:0016297">
    <property type="term" value="F:fatty acyl-[ACP] hydrolase activity"/>
    <property type="evidence" value="ECO:0007669"/>
    <property type="project" value="TreeGrafter"/>
</dbReference>
<dbReference type="InterPro" id="IPR050563">
    <property type="entry name" value="4-hydroxybenzoyl-CoA_TE"/>
</dbReference>
<protein>
    <submittedName>
        <fullName evidence="1">Uncharacterized protein</fullName>
    </submittedName>
</protein>
<dbReference type="SUPFAM" id="SSF54637">
    <property type="entry name" value="Thioesterase/thiol ester dehydrase-isomerase"/>
    <property type="match status" value="1"/>
</dbReference>
<dbReference type="Pfam" id="PF13279">
    <property type="entry name" value="4HBT_2"/>
    <property type="match status" value="1"/>
</dbReference>
<keyword evidence="2" id="KW-1185">Reference proteome</keyword>
<dbReference type="EMBL" id="PQIB02000013">
    <property type="protein sequence ID" value="RLM74316.1"/>
    <property type="molecule type" value="Genomic_DNA"/>
</dbReference>
<dbReference type="CDD" id="cd00586">
    <property type="entry name" value="4HBT"/>
    <property type="match status" value="1"/>
</dbReference>
<organism evidence="1 2">
    <name type="scientific">Panicum miliaceum</name>
    <name type="common">Proso millet</name>
    <name type="synonym">Broomcorn millet</name>
    <dbReference type="NCBI Taxonomy" id="4540"/>
    <lineage>
        <taxon>Eukaryota</taxon>
        <taxon>Viridiplantae</taxon>
        <taxon>Streptophyta</taxon>
        <taxon>Embryophyta</taxon>
        <taxon>Tracheophyta</taxon>
        <taxon>Spermatophyta</taxon>
        <taxon>Magnoliopsida</taxon>
        <taxon>Liliopsida</taxon>
        <taxon>Poales</taxon>
        <taxon>Poaceae</taxon>
        <taxon>PACMAD clade</taxon>
        <taxon>Panicoideae</taxon>
        <taxon>Panicodae</taxon>
        <taxon>Paniceae</taxon>
        <taxon>Panicinae</taxon>
        <taxon>Panicum</taxon>
        <taxon>Panicum sect. Panicum</taxon>
    </lineage>
</organism>
<dbReference type="GO" id="GO:0009507">
    <property type="term" value="C:chloroplast"/>
    <property type="evidence" value="ECO:0007669"/>
    <property type="project" value="TreeGrafter"/>
</dbReference>
<reference evidence="2" key="1">
    <citation type="journal article" date="2019" name="Nat. Commun.">
        <title>The genome of broomcorn millet.</title>
        <authorList>
            <person name="Zou C."/>
            <person name="Miki D."/>
            <person name="Li D."/>
            <person name="Tang Q."/>
            <person name="Xiao L."/>
            <person name="Rajput S."/>
            <person name="Deng P."/>
            <person name="Jia W."/>
            <person name="Huang R."/>
            <person name="Zhang M."/>
            <person name="Sun Y."/>
            <person name="Hu J."/>
            <person name="Fu X."/>
            <person name="Schnable P.S."/>
            <person name="Li F."/>
            <person name="Zhang H."/>
            <person name="Feng B."/>
            <person name="Zhu X."/>
            <person name="Liu R."/>
            <person name="Schnable J.C."/>
            <person name="Zhu J.-K."/>
            <person name="Zhang H."/>
        </authorList>
    </citation>
    <scope>NUCLEOTIDE SEQUENCE [LARGE SCALE GENOMIC DNA]</scope>
</reference>
<dbReference type="PANTHER" id="PTHR31793:SF25">
    <property type="entry name" value="OS04G0553100 PROTEIN"/>
    <property type="match status" value="1"/>
</dbReference>
<dbReference type="OrthoDB" id="588330at2759"/>